<dbReference type="InterPro" id="IPR044068">
    <property type="entry name" value="CB"/>
</dbReference>
<evidence type="ECO:0000259" key="7">
    <source>
        <dbReference type="PROSITE" id="PS51898"/>
    </source>
</evidence>
<dbReference type="Pfam" id="PF02899">
    <property type="entry name" value="Phage_int_SAM_1"/>
    <property type="match status" value="1"/>
</dbReference>
<dbReference type="InterPro" id="IPR011010">
    <property type="entry name" value="DNA_brk_join_enz"/>
</dbReference>
<keyword evidence="3" id="KW-0229">DNA integration</keyword>
<dbReference type="Proteomes" id="UP000030012">
    <property type="component" value="Unassembled WGS sequence"/>
</dbReference>
<dbReference type="GO" id="GO:0015074">
    <property type="term" value="P:DNA integration"/>
    <property type="evidence" value="ECO:0007669"/>
    <property type="project" value="UniProtKB-KW"/>
</dbReference>
<dbReference type="InterPro" id="IPR050090">
    <property type="entry name" value="Tyrosine_recombinase_XerCD"/>
</dbReference>
<reference evidence="9 10" key="1">
    <citation type="submission" date="2014-01" db="EMBL/GenBank/DDBJ databases">
        <title>Plasmidome dynamics in the species complex Clostridium novyi sensu lato converts strains of independent lineages into distinctly different pathogens.</title>
        <authorList>
            <person name="Skarin H."/>
            <person name="Segerman B."/>
        </authorList>
    </citation>
    <scope>NUCLEOTIDE SEQUENCE [LARGE SCALE GENOMIC DNA]</scope>
    <source>
        <strain evidence="9 10">4552</strain>
    </source>
</reference>
<organism evidence="9 10">
    <name type="scientific">Clostridium novyi A str. 4552</name>
    <dbReference type="NCBI Taxonomy" id="1444289"/>
    <lineage>
        <taxon>Bacteria</taxon>
        <taxon>Bacillati</taxon>
        <taxon>Bacillota</taxon>
        <taxon>Clostridia</taxon>
        <taxon>Eubacteriales</taxon>
        <taxon>Clostridiaceae</taxon>
        <taxon>Clostridium</taxon>
    </lineage>
</organism>
<comment type="similarity">
    <text evidence="2">Belongs to the 'phage' integrase family.</text>
</comment>
<keyword evidence="5" id="KW-0233">DNA recombination</keyword>
<sequence length="274" mass="31978">MDNNIYKFTLFLAENRKSSKTIDSYIRDINQFNEYIKSKKKKINKINNSDIDEYKNYLIYDRGLKIKTINRKLVSINQFLKFNNIAVDIRQEKVQMQNFLDDILSNKDVQALVNATYKKDDLRARTIIYTLYYTGMRVSEMLQLTIYDTKKQSITILGKGAKHREVFIPNKLKDIWESYMNVRIRKGTALFTGKRGPINRKTVDSLIKEYAALAGVSKSKAHAHNFRHLYCKNLADKGIDISTIADIAGHQNINTTRIYTRKTKEELLNIIDNM</sequence>
<dbReference type="AlphaFoldDB" id="A0A0A0I3J2"/>
<dbReference type="InterPro" id="IPR013762">
    <property type="entry name" value="Integrase-like_cat_sf"/>
</dbReference>
<dbReference type="Pfam" id="PF00589">
    <property type="entry name" value="Phage_integrase"/>
    <property type="match status" value="1"/>
</dbReference>
<dbReference type="GO" id="GO:0003677">
    <property type="term" value="F:DNA binding"/>
    <property type="evidence" value="ECO:0007669"/>
    <property type="project" value="UniProtKB-UniRule"/>
</dbReference>
<dbReference type="PANTHER" id="PTHR30349">
    <property type="entry name" value="PHAGE INTEGRASE-RELATED"/>
    <property type="match status" value="1"/>
</dbReference>
<evidence type="ECO:0000256" key="1">
    <source>
        <dbReference type="ARBA" id="ARBA00003283"/>
    </source>
</evidence>
<evidence type="ECO:0000313" key="9">
    <source>
        <dbReference type="EMBL" id="KGM95377.1"/>
    </source>
</evidence>
<dbReference type="InterPro" id="IPR004107">
    <property type="entry name" value="Integrase_SAM-like_N"/>
</dbReference>
<dbReference type="PROSITE" id="PS51898">
    <property type="entry name" value="TYR_RECOMBINASE"/>
    <property type="match status" value="1"/>
</dbReference>
<comment type="caution">
    <text evidence="9">The sequence shown here is derived from an EMBL/GenBank/DDBJ whole genome shotgun (WGS) entry which is preliminary data.</text>
</comment>
<dbReference type="Gene3D" id="1.10.443.10">
    <property type="entry name" value="Intergrase catalytic core"/>
    <property type="match status" value="1"/>
</dbReference>
<evidence type="ECO:0000256" key="6">
    <source>
        <dbReference type="PROSITE-ProRule" id="PRU01248"/>
    </source>
</evidence>
<keyword evidence="4 6" id="KW-0238">DNA-binding</keyword>
<accession>A0A0A0I3J2</accession>
<dbReference type="InterPro" id="IPR010998">
    <property type="entry name" value="Integrase_recombinase_N"/>
</dbReference>
<feature type="domain" description="Tyr recombinase" evidence="7">
    <location>
        <begin position="99"/>
        <end position="272"/>
    </location>
</feature>
<evidence type="ECO:0000256" key="3">
    <source>
        <dbReference type="ARBA" id="ARBA00022908"/>
    </source>
</evidence>
<dbReference type="OrthoDB" id="9801717at2"/>
<dbReference type="RefSeq" id="WP_039255759.1">
    <property type="nucleotide sequence ID" value="NZ_JENJ01000041.1"/>
</dbReference>
<evidence type="ECO:0000256" key="4">
    <source>
        <dbReference type="ARBA" id="ARBA00023125"/>
    </source>
</evidence>
<dbReference type="GO" id="GO:0006310">
    <property type="term" value="P:DNA recombination"/>
    <property type="evidence" value="ECO:0007669"/>
    <property type="project" value="UniProtKB-KW"/>
</dbReference>
<evidence type="ECO:0000256" key="5">
    <source>
        <dbReference type="ARBA" id="ARBA00023172"/>
    </source>
</evidence>
<dbReference type="PROSITE" id="PS51900">
    <property type="entry name" value="CB"/>
    <property type="match status" value="1"/>
</dbReference>
<proteinExistence type="inferred from homology"/>
<protein>
    <submittedName>
        <fullName evidence="9">Integrase</fullName>
    </submittedName>
</protein>
<evidence type="ECO:0000256" key="2">
    <source>
        <dbReference type="ARBA" id="ARBA00008857"/>
    </source>
</evidence>
<name>A0A0A0I3J2_CLONO</name>
<gene>
    <name evidence="9" type="ORF">Z968_09230</name>
</gene>
<evidence type="ECO:0000313" key="10">
    <source>
        <dbReference type="Proteomes" id="UP000030012"/>
    </source>
</evidence>
<comment type="function">
    <text evidence="1">Site-specific tyrosine recombinase, which acts by catalyzing the cutting and rejoining of the recombining DNA molecules.</text>
</comment>
<evidence type="ECO:0000259" key="8">
    <source>
        <dbReference type="PROSITE" id="PS51900"/>
    </source>
</evidence>
<dbReference type="EMBL" id="JENJ01000041">
    <property type="protein sequence ID" value="KGM95377.1"/>
    <property type="molecule type" value="Genomic_DNA"/>
</dbReference>
<dbReference type="SUPFAM" id="SSF56349">
    <property type="entry name" value="DNA breaking-rejoining enzymes"/>
    <property type="match status" value="1"/>
</dbReference>
<feature type="domain" description="Core-binding (CB)" evidence="8">
    <location>
        <begin position="1"/>
        <end position="84"/>
    </location>
</feature>
<dbReference type="Gene3D" id="1.10.150.130">
    <property type="match status" value="1"/>
</dbReference>
<dbReference type="PANTHER" id="PTHR30349:SF89">
    <property type="entry name" value="INTEGRASE_RECOMBINASE"/>
    <property type="match status" value="1"/>
</dbReference>
<dbReference type="InterPro" id="IPR002104">
    <property type="entry name" value="Integrase_catalytic"/>
</dbReference>